<evidence type="ECO:0000313" key="3">
    <source>
        <dbReference type="Proteomes" id="UP001168990"/>
    </source>
</evidence>
<feature type="region of interest" description="Disordered" evidence="1">
    <location>
        <begin position="73"/>
        <end position="114"/>
    </location>
</feature>
<comment type="caution">
    <text evidence="2">The sequence shown here is derived from an EMBL/GenBank/DDBJ whole genome shotgun (WGS) entry which is preliminary data.</text>
</comment>
<gene>
    <name evidence="2" type="ORF">PV328_011740</name>
</gene>
<evidence type="ECO:0000313" key="2">
    <source>
        <dbReference type="EMBL" id="KAK0157213.1"/>
    </source>
</evidence>
<sequence length="173" mass="19862">NINMSQSEQGDYIDCADDMENPQEIEMNVLKEELKDRDNQLAKMIAFVEKIPELGPESKLLFESMIRVNCSTANNQERPRSQRSVRVPSEVHTSSVPLRPRAPSAPPSIASSSREHAQVNMLSHRPVNAGEMIEKPKRWARSGQNMRTRNRRRYVRQGDRGRGQNKIVHVYIQ</sequence>
<organism evidence="2 3">
    <name type="scientific">Microctonus aethiopoides</name>
    <dbReference type="NCBI Taxonomy" id="144406"/>
    <lineage>
        <taxon>Eukaryota</taxon>
        <taxon>Metazoa</taxon>
        <taxon>Ecdysozoa</taxon>
        <taxon>Arthropoda</taxon>
        <taxon>Hexapoda</taxon>
        <taxon>Insecta</taxon>
        <taxon>Pterygota</taxon>
        <taxon>Neoptera</taxon>
        <taxon>Endopterygota</taxon>
        <taxon>Hymenoptera</taxon>
        <taxon>Apocrita</taxon>
        <taxon>Ichneumonoidea</taxon>
        <taxon>Braconidae</taxon>
        <taxon>Euphorinae</taxon>
        <taxon>Microctonus</taxon>
    </lineage>
</organism>
<accession>A0AA39EZU0</accession>
<proteinExistence type="predicted"/>
<feature type="non-terminal residue" evidence="2">
    <location>
        <position position="1"/>
    </location>
</feature>
<reference evidence="2" key="1">
    <citation type="journal article" date="2023" name="bioRxiv">
        <title>Scaffold-level genome assemblies of two parasitoid biocontrol wasps reveal the parthenogenesis mechanism and an associated novel virus.</title>
        <authorList>
            <person name="Inwood S."/>
            <person name="Skelly J."/>
            <person name="Guhlin J."/>
            <person name="Harrop T."/>
            <person name="Goldson S."/>
            <person name="Dearden P."/>
        </authorList>
    </citation>
    <scope>NUCLEOTIDE SEQUENCE</scope>
    <source>
        <strain evidence="2">Irish</strain>
        <tissue evidence="2">Whole body</tissue>
    </source>
</reference>
<dbReference type="Proteomes" id="UP001168990">
    <property type="component" value="Unassembled WGS sequence"/>
</dbReference>
<dbReference type="EMBL" id="JAQQBS010001438">
    <property type="protein sequence ID" value="KAK0157213.1"/>
    <property type="molecule type" value="Genomic_DNA"/>
</dbReference>
<protein>
    <submittedName>
        <fullName evidence="2">Uncharacterized protein</fullName>
    </submittedName>
</protein>
<reference evidence="2" key="2">
    <citation type="submission" date="2023-03" db="EMBL/GenBank/DDBJ databases">
        <authorList>
            <person name="Inwood S.N."/>
            <person name="Skelly J.G."/>
            <person name="Guhlin J."/>
            <person name="Harrop T.W.R."/>
            <person name="Goldson S.G."/>
            <person name="Dearden P.K."/>
        </authorList>
    </citation>
    <scope>NUCLEOTIDE SEQUENCE</scope>
    <source>
        <strain evidence="2">Irish</strain>
        <tissue evidence="2">Whole body</tissue>
    </source>
</reference>
<feature type="compositionally biased region" description="Low complexity" evidence="1">
    <location>
        <begin position="82"/>
        <end position="112"/>
    </location>
</feature>
<dbReference type="AlphaFoldDB" id="A0AA39EZU0"/>
<keyword evidence="3" id="KW-1185">Reference proteome</keyword>
<name>A0AA39EZU0_9HYME</name>
<evidence type="ECO:0000256" key="1">
    <source>
        <dbReference type="SAM" id="MobiDB-lite"/>
    </source>
</evidence>